<keyword evidence="3" id="KW-1185">Reference proteome</keyword>
<name>A0A561SWV7_9PSEU</name>
<evidence type="ECO:0000313" key="3">
    <source>
        <dbReference type="Proteomes" id="UP000321261"/>
    </source>
</evidence>
<reference evidence="2 3" key="1">
    <citation type="submission" date="2019-06" db="EMBL/GenBank/DDBJ databases">
        <title>Sequencing the genomes of 1000 actinobacteria strains.</title>
        <authorList>
            <person name="Klenk H.-P."/>
        </authorList>
    </citation>
    <scope>NUCLEOTIDE SEQUENCE [LARGE SCALE GENOMIC DNA]</scope>
    <source>
        <strain evidence="2 3">DSM 45671</strain>
    </source>
</reference>
<protein>
    <submittedName>
        <fullName evidence="2">Uncharacterized protein DUF3870</fullName>
    </submittedName>
</protein>
<evidence type="ECO:0000313" key="2">
    <source>
        <dbReference type="EMBL" id="TWF79343.1"/>
    </source>
</evidence>
<proteinExistence type="predicted"/>
<dbReference type="Proteomes" id="UP000321261">
    <property type="component" value="Unassembled WGS sequence"/>
</dbReference>
<gene>
    <name evidence="2" type="ORF">FHX44_115276</name>
</gene>
<dbReference type="Pfam" id="PF12986">
    <property type="entry name" value="DUF3870"/>
    <property type="match status" value="1"/>
</dbReference>
<sequence>MVSAADLELARPWCDAARMGPRASLIVVGYAKVPRTSGAHGAADLLAVSLRVDRETGTVIDVDSTAVSSVVRSWVADLLLGVDLSADISPVLAEIDESYLSNAAGSLKQAISDAWRRYASYRAH</sequence>
<feature type="domain" description="DUF3870" evidence="1">
    <location>
        <begin position="26"/>
        <end position="118"/>
    </location>
</feature>
<evidence type="ECO:0000259" key="1">
    <source>
        <dbReference type="Pfam" id="PF12986"/>
    </source>
</evidence>
<dbReference type="EMBL" id="VIWU01000001">
    <property type="protein sequence ID" value="TWF79343.1"/>
    <property type="molecule type" value="Genomic_DNA"/>
</dbReference>
<comment type="caution">
    <text evidence="2">The sequence shown here is derived from an EMBL/GenBank/DDBJ whole genome shotgun (WGS) entry which is preliminary data.</text>
</comment>
<organism evidence="2 3">
    <name type="scientific">Pseudonocardia hierapolitana</name>
    <dbReference type="NCBI Taxonomy" id="1128676"/>
    <lineage>
        <taxon>Bacteria</taxon>
        <taxon>Bacillati</taxon>
        <taxon>Actinomycetota</taxon>
        <taxon>Actinomycetes</taxon>
        <taxon>Pseudonocardiales</taxon>
        <taxon>Pseudonocardiaceae</taxon>
        <taxon>Pseudonocardia</taxon>
    </lineage>
</organism>
<dbReference type="AlphaFoldDB" id="A0A561SWV7"/>
<accession>A0A561SWV7</accession>
<dbReference type="OrthoDB" id="3690993at2"/>
<dbReference type="InterPro" id="IPR024617">
    <property type="entry name" value="DUF3870"/>
</dbReference>